<name>A0A6B0VS54_9EURY</name>
<feature type="domain" description="Halobacterial output" evidence="1">
    <location>
        <begin position="14"/>
        <end position="88"/>
    </location>
</feature>
<evidence type="ECO:0000313" key="2">
    <source>
        <dbReference type="EMBL" id="MXV64284.1"/>
    </source>
</evidence>
<organism evidence="2 3">
    <name type="scientific">Natronorubrum halalkaliphilum</name>
    <dbReference type="NCBI Taxonomy" id="2691917"/>
    <lineage>
        <taxon>Archaea</taxon>
        <taxon>Methanobacteriati</taxon>
        <taxon>Methanobacteriota</taxon>
        <taxon>Stenosarchaea group</taxon>
        <taxon>Halobacteria</taxon>
        <taxon>Halobacteriales</taxon>
        <taxon>Natrialbaceae</taxon>
        <taxon>Natronorubrum</taxon>
    </lineage>
</organism>
<dbReference type="EMBL" id="WUYX01000070">
    <property type="protein sequence ID" value="MXV64284.1"/>
    <property type="molecule type" value="Genomic_DNA"/>
</dbReference>
<dbReference type="InterPro" id="IPR040624">
    <property type="entry name" value="HalOD1"/>
</dbReference>
<evidence type="ECO:0000313" key="3">
    <source>
        <dbReference type="Proteomes" id="UP000434101"/>
    </source>
</evidence>
<keyword evidence="3" id="KW-1185">Reference proteome</keyword>
<dbReference type="Pfam" id="PF18545">
    <property type="entry name" value="HalOD1"/>
    <property type="match status" value="1"/>
</dbReference>
<accession>A0A6B0VS54</accession>
<sequence>MLLSVDQSDTPAANSVSFDIIAAVAEQEGVDPIDIEPPEYEALYNAINPEALDALFAPRENGSSRSNGRVEFTFSGYQIVVTGDGEVEAFDQTDTR</sequence>
<dbReference type="OrthoDB" id="199137at2157"/>
<dbReference type="AlphaFoldDB" id="A0A6B0VS54"/>
<protein>
    <recommendedName>
        <fullName evidence="1">Halobacterial output domain-containing protein</fullName>
    </recommendedName>
</protein>
<gene>
    <name evidence="2" type="ORF">GS429_19880</name>
</gene>
<reference evidence="2 3" key="1">
    <citation type="submission" date="2020-01" db="EMBL/GenBank/DDBJ databases">
        <title>Natronorubrum sp. JWXQ-INN 674 isolated from Inner Mongolia Autonomous Region of China.</title>
        <authorList>
            <person name="Xue Q."/>
        </authorList>
    </citation>
    <scope>NUCLEOTIDE SEQUENCE [LARGE SCALE GENOMIC DNA]</scope>
    <source>
        <strain evidence="2 3">JWXQ-INN-674</strain>
    </source>
</reference>
<evidence type="ECO:0000259" key="1">
    <source>
        <dbReference type="Pfam" id="PF18545"/>
    </source>
</evidence>
<dbReference type="RefSeq" id="WP_160067452.1">
    <property type="nucleotide sequence ID" value="NZ_WUYX01000070.1"/>
</dbReference>
<proteinExistence type="predicted"/>
<dbReference type="Proteomes" id="UP000434101">
    <property type="component" value="Unassembled WGS sequence"/>
</dbReference>
<comment type="caution">
    <text evidence="2">The sequence shown here is derived from an EMBL/GenBank/DDBJ whole genome shotgun (WGS) entry which is preliminary data.</text>
</comment>